<feature type="transmembrane region" description="Helical" evidence="2">
    <location>
        <begin position="58"/>
        <end position="77"/>
    </location>
</feature>
<sequence length="113" mass="12371">MYGNIGAERVDEVLEDSGRDGERADMLLTGTSSSDFQALEEEERRAVIIEIAAAMRPAWATFLAAGSLCLVLACFMGSGRMHAPLQSHEGDNIPPDPEVDTPERRKEQEAVHE</sequence>
<keyword evidence="2" id="KW-0812">Transmembrane</keyword>
<feature type="region of interest" description="Disordered" evidence="1">
    <location>
        <begin position="83"/>
        <end position="113"/>
    </location>
</feature>
<evidence type="ECO:0000256" key="2">
    <source>
        <dbReference type="SAM" id="Phobius"/>
    </source>
</evidence>
<reference evidence="3" key="1">
    <citation type="journal article" date="2020" name="Stud. Mycol.">
        <title>101 Dothideomycetes genomes: a test case for predicting lifestyles and emergence of pathogens.</title>
        <authorList>
            <person name="Haridas S."/>
            <person name="Albert R."/>
            <person name="Binder M."/>
            <person name="Bloem J."/>
            <person name="Labutti K."/>
            <person name="Salamov A."/>
            <person name="Andreopoulos B."/>
            <person name="Baker S."/>
            <person name="Barry K."/>
            <person name="Bills G."/>
            <person name="Bluhm B."/>
            <person name="Cannon C."/>
            <person name="Castanera R."/>
            <person name="Culley D."/>
            <person name="Daum C."/>
            <person name="Ezra D."/>
            <person name="Gonzalez J."/>
            <person name="Henrissat B."/>
            <person name="Kuo A."/>
            <person name="Liang C."/>
            <person name="Lipzen A."/>
            <person name="Lutzoni F."/>
            <person name="Magnuson J."/>
            <person name="Mondo S."/>
            <person name="Nolan M."/>
            <person name="Ohm R."/>
            <person name="Pangilinan J."/>
            <person name="Park H.-J."/>
            <person name="Ramirez L."/>
            <person name="Alfaro M."/>
            <person name="Sun H."/>
            <person name="Tritt A."/>
            <person name="Yoshinaga Y."/>
            <person name="Zwiers L.-H."/>
            <person name="Turgeon B."/>
            <person name="Goodwin S."/>
            <person name="Spatafora J."/>
            <person name="Crous P."/>
            <person name="Grigoriev I."/>
        </authorList>
    </citation>
    <scope>NUCLEOTIDE SEQUENCE</scope>
    <source>
        <strain evidence="3">ATCC 16933</strain>
    </source>
</reference>
<name>A0A6A6P7E4_9PEZI</name>
<evidence type="ECO:0000256" key="1">
    <source>
        <dbReference type="SAM" id="MobiDB-lite"/>
    </source>
</evidence>
<accession>A0A6A6P7E4</accession>
<organism evidence="3 4">
    <name type="scientific">Lineolata rhizophorae</name>
    <dbReference type="NCBI Taxonomy" id="578093"/>
    <lineage>
        <taxon>Eukaryota</taxon>
        <taxon>Fungi</taxon>
        <taxon>Dikarya</taxon>
        <taxon>Ascomycota</taxon>
        <taxon>Pezizomycotina</taxon>
        <taxon>Dothideomycetes</taxon>
        <taxon>Dothideomycetes incertae sedis</taxon>
        <taxon>Lineolatales</taxon>
        <taxon>Lineolataceae</taxon>
        <taxon>Lineolata</taxon>
    </lineage>
</organism>
<keyword evidence="2" id="KW-1133">Transmembrane helix</keyword>
<dbReference type="AlphaFoldDB" id="A0A6A6P7E4"/>
<gene>
    <name evidence="3" type="ORF">BDY21DRAFT_419541</name>
</gene>
<feature type="compositionally biased region" description="Basic and acidic residues" evidence="1">
    <location>
        <begin position="8"/>
        <end position="25"/>
    </location>
</feature>
<feature type="compositionally biased region" description="Basic and acidic residues" evidence="1">
    <location>
        <begin position="101"/>
        <end position="113"/>
    </location>
</feature>
<proteinExistence type="predicted"/>
<feature type="region of interest" description="Disordered" evidence="1">
    <location>
        <begin position="1"/>
        <end position="29"/>
    </location>
</feature>
<dbReference type="EMBL" id="MU001674">
    <property type="protein sequence ID" value="KAF2459784.1"/>
    <property type="molecule type" value="Genomic_DNA"/>
</dbReference>
<dbReference type="Proteomes" id="UP000799766">
    <property type="component" value="Unassembled WGS sequence"/>
</dbReference>
<evidence type="ECO:0000313" key="4">
    <source>
        <dbReference type="Proteomes" id="UP000799766"/>
    </source>
</evidence>
<keyword evidence="2" id="KW-0472">Membrane</keyword>
<keyword evidence="4" id="KW-1185">Reference proteome</keyword>
<protein>
    <submittedName>
        <fullName evidence="3">Uncharacterized protein</fullName>
    </submittedName>
</protein>
<evidence type="ECO:0000313" key="3">
    <source>
        <dbReference type="EMBL" id="KAF2459784.1"/>
    </source>
</evidence>